<proteinExistence type="predicted"/>
<feature type="transmembrane region" description="Helical" evidence="1">
    <location>
        <begin position="44"/>
        <end position="62"/>
    </location>
</feature>
<feature type="transmembrane region" description="Helical" evidence="1">
    <location>
        <begin position="74"/>
        <end position="98"/>
    </location>
</feature>
<protein>
    <submittedName>
        <fullName evidence="2">Uncharacterized protein</fullName>
    </submittedName>
</protein>
<feature type="transmembrane region" description="Helical" evidence="1">
    <location>
        <begin position="137"/>
        <end position="159"/>
    </location>
</feature>
<accession>A0A6H9Z9J3</accession>
<keyword evidence="1" id="KW-0812">Transmembrane</keyword>
<gene>
    <name evidence="2" type="ORF">F8566_01290</name>
</gene>
<dbReference type="AlphaFoldDB" id="A0A6H9Z9J3"/>
<dbReference type="RefSeq" id="WP_151557084.1">
    <property type="nucleotide sequence ID" value="NZ_WBMT01000001.1"/>
</dbReference>
<keyword evidence="3" id="KW-1185">Reference proteome</keyword>
<feature type="transmembrane region" description="Helical" evidence="1">
    <location>
        <begin position="104"/>
        <end position="125"/>
    </location>
</feature>
<evidence type="ECO:0000313" key="2">
    <source>
        <dbReference type="EMBL" id="KAB2352355.1"/>
    </source>
</evidence>
<feature type="transmembrane region" description="Helical" evidence="1">
    <location>
        <begin position="14"/>
        <end position="38"/>
    </location>
</feature>
<dbReference type="OrthoDB" id="4558741at2"/>
<feature type="transmembrane region" description="Helical" evidence="1">
    <location>
        <begin position="179"/>
        <end position="201"/>
    </location>
</feature>
<reference evidence="2 3" key="1">
    <citation type="submission" date="2019-09" db="EMBL/GenBank/DDBJ databases">
        <title>Actinomadura physcomitrii sp. nov., a novel actinomycete isolated from moss [Physcomitrium sphaericum (Ludw) Fuernr].</title>
        <authorList>
            <person name="Zhuang X."/>
            <person name="Liu C."/>
        </authorList>
    </citation>
    <scope>NUCLEOTIDE SEQUENCE [LARGE SCALE GENOMIC DNA]</scope>
    <source>
        <strain evidence="2 3">HMC1</strain>
    </source>
</reference>
<keyword evidence="1" id="KW-0472">Membrane</keyword>
<keyword evidence="1" id="KW-1133">Transmembrane helix</keyword>
<sequence>MSFPTPAIGAMTSWLWWVAAAWAAAIMLVGALGVFAPADGDPPVALGVAVAAPPLLVVGLLLRSAPFRAWARAADLRALTLLQMWRVVGFGFLAVWTVDELPGAFALPAGIGDIVVGVTAPAVAARLTRRTRSAMKIFYGWTAFGVIDLIVAVVLGVLHSPTKLGTLAAAGDTTVMSELPMILIPAFIVPAMLALHAISLFNARSLTQSRQVMRGSGR</sequence>
<comment type="caution">
    <text evidence="2">The sequence shown here is derived from an EMBL/GenBank/DDBJ whole genome shotgun (WGS) entry which is preliminary data.</text>
</comment>
<dbReference type="Proteomes" id="UP000468735">
    <property type="component" value="Unassembled WGS sequence"/>
</dbReference>
<evidence type="ECO:0000313" key="3">
    <source>
        <dbReference type="Proteomes" id="UP000468735"/>
    </source>
</evidence>
<evidence type="ECO:0000256" key="1">
    <source>
        <dbReference type="SAM" id="Phobius"/>
    </source>
</evidence>
<dbReference type="EMBL" id="WBMT01000001">
    <property type="protein sequence ID" value="KAB2352355.1"/>
    <property type="molecule type" value="Genomic_DNA"/>
</dbReference>
<name>A0A6H9Z9J3_9ACTN</name>
<organism evidence="2 3">
    <name type="scientific">Actinomadura rudentiformis</name>
    <dbReference type="NCBI Taxonomy" id="359158"/>
    <lineage>
        <taxon>Bacteria</taxon>
        <taxon>Bacillati</taxon>
        <taxon>Actinomycetota</taxon>
        <taxon>Actinomycetes</taxon>
        <taxon>Streptosporangiales</taxon>
        <taxon>Thermomonosporaceae</taxon>
        <taxon>Actinomadura</taxon>
    </lineage>
</organism>